<protein>
    <recommendedName>
        <fullName evidence="1">BROMI C-terminal Rab TBC-like domain-containing protein</fullName>
    </recommendedName>
</protein>
<keyword evidence="3" id="KW-1185">Reference proteome</keyword>
<reference evidence="2 3" key="1">
    <citation type="submission" date="2024-11" db="EMBL/GenBank/DDBJ databases">
        <title>Adaptive evolution of stress response genes in parasites aligns with host niche diversity.</title>
        <authorList>
            <person name="Hahn C."/>
            <person name="Resl P."/>
        </authorList>
    </citation>
    <scope>NUCLEOTIDE SEQUENCE [LARGE SCALE GENOMIC DNA]</scope>
    <source>
        <strain evidence="2">EGGRZ-B1_66</strain>
        <tissue evidence="2">Body</tissue>
    </source>
</reference>
<evidence type="ECO:0000313" key="2">
    <source>
        <dbReference type="EMBL" id="KAL3316890.1"/>
    </source>
</evidence>
<organism evidence="2 3">
    <name type="scientific">Cichlidogyrus casuarinus</name>
    <dbReference type="NCBI Taxonomy" id="1844966"/>
    <lineage>
        <taxon>Eukaryota</taxon>
        <taxon>Metazoa</taxon>
        <taxon>Spiralia</taxon>
        <taxon>Lophotrochozoa</taxon>
        <taxon>Platyhelminthes</taxon>
        <taxon>Monogenea</taxon>
        <taxon>Monopisthocotylea</taxon>
        <taxon>Dactylogyridea</taxon>
        <taxon>Ancyrocephalidae</taxon>
        <taxon>Cichlidogyrus</taxon>
    </lineage>
</organism>
<evidence type="ECO:0000313" key="3">
    <source>
        <dbReference type="Proteomes" id="UP001626550"/>
    </source>
</evidence>
<evidence type="ECO:0000259" key="1">
    <source>
        <dbReference type="Pfam" id="PF23440"/>
    </source>
</evidence>
<dbReference type="InterPro" id="IPR055392">
    <property type="entry name" value="BROMI_C"/>
</dbReference>
<comment type="caution">
    <text evidence="2">The sequence shown here is derived from an EMBL/GenBank/DDBJ whole genome shotgun (WGS) entry which is preliminary data.</text>
</comment>
<dbReference type="Pfam" id="PF23440">
    <property type="entry name" value="BROMI_C"/>
    <property type="match status" value="2"/>
</dbReference>
<dbReference type="AlphaFoldDB" id="A0ABD2QBG4"/>
<dbReference type="SUPFAM" id="SSF47923">
    <property type="entry name" value="Ypt/Rab-GAP domain of gyp1p"/>
    <property type="match status" value="1"/>
</dbReference>
<name>A0ABD2QBG4_9PLAT</name>
<accession>A0ABD2QBG4</accession>
<dbReference type="EMBL" id="JBJKFK010000467">
    <property type="protein sequence ID" value="KAL3316890.1"/>
    <property type="molecule type" value="Genomic_DNA"/>
</dbReference>
<gene>
    <name evidence="2" type="ORF">Ciccas_004453</name>
</gene>
<dbReference type="InterPro" id="IPR035969">
    <property type="entry name" value="Rab-GAP_TBC_sf"/>
</dbReference>
<sequence length="302" mass="35403">MMLNLRDEWKIDKMLLAHQQNSLNEENKVIICALSVERNHLLSRMLTIGGPSERILAPKSICQVHDSPYPFPLIMDMENVDFYYKKQAVHFCSCFQVDRQSAKKFSLLPLHKKLMSAPEFNKKLSQLHSPDFSKGSIIGEKQEGYCWEFWRNKQRSKSHRSVSLREDLCPLLMGSCHMVEVLLAKELPEVYNTLLMAEIPPCTIAYNWMSQCYLNYLDFDQIVDYLALLFSLGAQFQVFFPILIFHNLKDRLLLALREKKLLAFLKENPIEDFSMKEMLSMLEELRRNYSSPINDFFKNITN</sequence>
<proteinExistence type="predicted"/>
<dbReference type="Proteomes" id="UP001626550">
    <property type="component" value="Unassembled WGS sequence"/>
</dbReference>
<dbReference type="Gene3D" id="1.10.472.80">
    <property type="entry name" value="Ypt/Rab-GAP domain of gyp1p, domain 3"/>
    <property type="match status" value="1"/>
</dbReference>
<feature type="domain" description="BROMI C-terminal Rab TBC-like" evidence="1">
    <location>
        <begin position="2"/>
        <end position="86"/>
    </location>
</feature>
<feature type="domain" description="BROMI C-terminal Rab TBC-like" evidence="1">
    <location>
        <begin position="150"/>
        <end position="294"/>
    </location>
</feature>